<dbReference type="eggNOG" id="COG4977">
    <property type="taxonomic scope" value="Bacteria"/>
</dbReference>
<dbReference type="AlphaFoldDB" id="M1NIH1"/>
<evidence type="ECO:0000313" key="3">
    <source>
        <dbReference type="Proteomes" id="UP000011723"/>
    </source>
</evidence>
<evidence type="ECO:0000259" key="1">
    <source>
        <dbReference type="Pfam" id="PF01965"/>
    </source>
</evidence>
<organism evidence="2 3">
    <name type="scientific">Corynebacterium halotolerans YIM 70093 = DSM 44683</name>
    <dbReference type="NCBI Taxonomy" id="1121362"/>
    <lineage>
        <taxon>Bacteria</taxon>
        <taxon>Bacillati</taxon>
        <taxon>Actinomycetota</taxon>
        <taxon>Actinomycetes</taxon>
        <taxon>Mycobacteriales</taxon>
        <taxon>Corynebacteriaceae</taxon>
        <taxon>Corynebacterium</taxon>
    </lineage>
</organism>
<dbReference type="SUPFAM" id="SSF52317">
    <property type="entry name" value="Class I glutamine amidotransferase-like"/>
    <property type="match status" value="1"/>
</dbReference>
<gene>
    <name evidence="2" type="ORF">A605_01010</name>
</gene>
<dbReference type="PATRIC" id="fig|1121362.3.peg.194"/>
<dbReference type="RefSeq" id="WP_015399642.1">
    <property type="nucleotide sequence ID" value="NC_020302.1"/>
</dbReference>
<reference evidence="2 3" key="1">
    <citation type="journal article" date="2012" name="Stand. Genomic Sci.">
        <title>Genome sequence of the halotolerant bacterium Corynebacterium halotolerans type strain YIM 70093(T) (= DSM 44683(T)).</title>
        <authorList>
            <person name="Ruckert C."/>
            <person name="Albersmeier A."/>
            <person name="Al-Dilaimi A."/>
            <person name="Niehaus K."/>
            <person name="Szczepanowski R."/>
            <person name="Kalinowski J."/>
        </authorList>
    </citation>
    <scope>NUCLEOTIDE SEQUENCE [LARGE SCALE GENOMIC DNA]</scope>
    <source>
        <strain evidence="2">YIM 70093</strain>
    </source>
</reference>
<dbReference type="InterPro" id="IPR002818">
    <property type="entry name" value="DJ-1/PfpI"/>
</dbReference>
<dbReference type="OrthoDB" id="4350011at2"/>
<sequence>MRRAGFLVFDSVTMLDVSGPAEVFSRARGYELVMLSPSGADAATGTGTGLTITGALPVTREVAATLDTVIIPGSDTLPERPWDPDLLDAAAVLADGPGRVARVRTGAFILAELGLLDGRRATTHWRNARDSGFGSGESLRRAFDRHLQTTPSESGIRPWNPLLGTTH</sequence>
<dbReference type="STRING" id="1121362.A605_01010"/>
<dbReference type="EMBL" id="CP003697">
    <property type="protein sequence ID" value="AGF71218.1"/>
    <property type="molecule type" value="Genomic_DNA"/>
</dbReference>
<dbReference type="GO" id="GO:0006355">
    <property type="term" value="P:regulation of DNA-templated transcription"/>
    <property type="evidence" value="ECO:0007669"/>
    <property type="project" value="TreeGrafter"/>
</dbReference>
<proteinExistence type="predicted"/>
<dbReference type="KEGG" id="chn:A605_01010"/>
<name>M1NIH1_9CORY</name>
<dbReference type="Pfam" id="PF01965">
    <property type="entry name" value="DJ-1_PfpI"/>
    <property type="match status" value="1"/>
</dbReference>
<dbReference type="InterPro" id="IPR052158">
    <property type="entry name" value="INH-QAR"/>
</dbReference>
<protein>
    <recommendedName>
        <fullName evidence="1">DJ-1/PfpI domain-containing protein</fullName>
    </recommendedName>
</protein>
<evidence type="ECO:0000313" key="2">
    <source>
        <dbReference type="EMBL" id="AGF71218.1"/>
    </source>
</evidence>
<dbReference type="PANTHER" id="PTHR43130:SF3">
    <property type="entry name" value="HTH-TYPE TRANSCRIPTIONAL REGULATOR RV1931C"/>
    <property type="match status" value="1"/>
</dbReference>
<keyword evidence="3" id="KW-1185">Reference proteome</keyword>
<accession>M1NIH1</accession>
<dbReference type="PANTHER" id="PTHR43130">
    <property type="entry name" value="ARAC-FAMILY TRANSCRIPTIONAL REGULATOR"/>
    <property type="match status" value="1"/>
</dbReference>
<dbReference type="Gene3D" id="3.40.50.880">
    <property type="match status" value="1"/>
</dbReference>
<dbReference type="Proteomes" id="UP000011723">
    <property type="component" value="Chromosome"/>
</dbReference>
<feature type="domain" description="DJ-1/PfpI" evidence="1">
    <location>
        <begin position="3"/>
        <end position="126"/>
    </location>
</feature>
<dbReference type="InterPro" id="IPR029062">
    <property type="entry name" value="Class_I_gatase-like"/>
</dbReference>
<dbReference type="HOGENOM" id="CLU_1591753_0_0_11"/>